<accession>A0ABS6DZS7</accession>
<gene>
    <name evidence="1" type="ORF">KQI20_12575</name>
</gene>
<dbReference type="RefSeq" id="WP_216571807.1">
    <property type="nucleotide sequence ID" value="NZ_JAHLOQ010000045.1"/>
</dbReference>
<proteinExistence type="predicted"/>
<dbReference type="Proteomes" id="UP001196301">
    <property type="component" value="Unassembled WGS sequence"/>
</dbReference>
<evidence type="ECO:0000313" key="1">
    <source>
        <dbReference type="EMBL" id="MBU5337279.1"/>
    </source>
</evidence>
<organism evidence="1 2">
    <name type="scientific">Intestinibacter bartlettii</name>
    <dbReference type="NCBI Taxonomy" id="261299"/>
    <lineage>
        <taxon>Bacteria</taxon>
        <taxon>Bacillati</taxon>
        <taxon>Bacillota</taxon>
        <taxon>Clostridia</taxon>
        <taxon>Peptostreptococcales</taxon>
        <taxon>Peptostreptococcaceae</taxon>
        <taxon>Intestinibacter</taxon>
    </lineage>
</organism>
<evidence type="ECO:0000313" key="2">
    <source>
        <dbReference type="Proteomes" id="UP001196301"/>
    </source>
</evidence>
<reference evidence="1 2" key="1">
    <citation type="submission" date="2021-06" db="EMBL/GenBank/DDBJ databases">
        <authorList>
            <person name="Sun Q."/>
            <person name="Li D."/>
        </authorList>
    </citation>
    <scope>NUCLEOTIDE SEQUENCE [LARGE SCALE GENOMIC DNA]</scope>
    <source>
        <strain evidence="1 2">N19</strain>
    </source>
</reference>
<protein>
    <submittedName>
        <fullName evidence="1">Uncharacterized protein</fullName>
    </submittedName>
</protein>
<name>A0ABS6DZS7_9FIRM</name>
<comment type="caution">
    <text evidence="1">The sequence shown here is derived from an EMBL/GenBank/DDBJ whole genome shotgun (WGS) entry which is preliminary data.</text>
</comment>
<sequence>MIDNSKYIDTTTTVWIRQNEFNVLKTKGNLVNRKMASYIKKYVKAYKRQDVDRNKKLCEYSTLQYFHKYIEGLDK</sequence>
<keyword evidence="2" id="KW-1185">Reference proteome</keyword>
<dbReference type="EMBL" id="JAHLOQ010000045">
    <property type="protein sequence ID" value="MBU5337279.1"/>
    <property type="molecule type" value="Genomic_DNA"/>
</dbReference>